<accession>A0A9W6DFR0</accession>
<organism evidence="8 9">
    <name type="scientific">Vallitalea longa</name>
    <dbReference type="NCBI Taxonomy" id="2936439"/>
    <lineage>
        <taxon>Bacteria</taxon>
        <taxon>Bacillati</taxon>
        <taxon>Bacillota</taxon>
        <taxon>Clostridia</taxon>
        <taxon>Lachnospirales</taxon>
        <taxon>Vallitaleaceae</taxon>
        <taxon>Vallitalea</taxon>
    </lineage>
</organism>
<comment type="caution">
    <text evidence="8">The sequence shown here is derived from an EMBL/GenBank/DDBJ whole genome shotgun (WGS) entry which is preliminary data.</text>
</comment>
<evidence type="ECO:0000313" key="9">
    <source>
        <dbReference type="Proteomes" id="UP001144256"/>
    </source>
</evidence>
<keyword evidence="1" id="KW-1003">Cell membrane</keyword>
<dbReference type="InterPro" id="IPR006059">
    <property type="entry name" value="SBP"/>
</dbReference>
<dbReference type="SUPFAM" id="SSF53850">
    <property type="entry name" value="Periplasmic binding protein-like II"/>
    <property type="match status" value="1"/>
</dbReference>
<feature type="chain" id="PRO_5040898457" description="Carbohydrate ABC transporter substrate-binding protein" evidence="7">
    <location>
        <begin position="22"/>
        <end position="457"/>
    </location>
</feature>
<gene>
    <name evidence="8" type="ORF">SH1V18_39810</name>
</gene>
<keyword evidence="3" id="KW-0472">Membrane</keyword>
<evidence type="ECO:0000256" key="7">
    <source>
        <dbReference type="SAM" id="SignalP"/>
    </source>
</evidence>
<proteinExistence type="predicted"/>
<dbReference type="AlphaFoldDB" id="A0A9W6DFR0"/>
<reference evidence="8" key="1">
    <citation type="submission" date="2022-06" db="EMBL/GenBank/DDBJ databases">
        <title>Vallitalea longa sp. nov., an anaerobic bacterium isolated from marine sediment.</title>
        <authorList>
            <person name="Hirano S."/>
            <person name="Terahara T."/>
            <person name="Mori K."/>
            <person name="Hamada M."/>
            <person name="Matsumoto R."/>
            <person name="Kobayashi T."/>
        </authorList>
    </citation>
    <scope>NUCLEOTIDE SEQUENCE</scope>
    <source>
        <strain evidence="8">SH18-1</strain>
    </source>
</reference>
<keyword evidence="5" id="KW-0449">Lipoprotein</keyword>
<evidence type="ECO:0000313" key="8">
    <source>
        <dbReference type="EMBL" id="GKX31501.1"/>
    </source>
</evidence>
<dbReference type="InterPro" id="IPR022387">
    <property type="entry name" value="Bind_CPR0540"/>
</dbReference>
<dbReference type="EMBL" id="BRLB01000018">
    <property type="protein sequence ID" value="GKX31501.1"/>
    <property type="molecule type" value="Genomic_DNA"/>
</dbReference>
<dbReference type="PROSITE" id="PS51257">
    <property type="entry name" value="PROKAR_LIPOPROTEIN"/>
    <property type="match status" value="1"/>
</dbReference>
<evidence type="ECO:0000256" key="4">
    <source>
        <dbReference type="ARBA" id="ARBA00023139"/>
    </source>
</evidence>
<dbReference type="RefSeq" id="WP_281818615.1">
    <property type="nucleotide sequence ID" value="NZ_BRLB01000018.1"/>
</dbReference>
<keyword evidence="9" id="KW-1185">Reference proteome</keyword>
<name>A0A9W6DFR0_9FIRM</name>
<evidence type="ECO:0000256" key="2">
    <source>
        <dbReference type="ARBA" id="ARBA00022729"/>
    </source>
</evidence>
<dbReference type="PANTHER" id="PTHR43649">
    <property type="entry name" value="ARABINOSE-BINDING PROTEIN-RELATED"/>
    <property type="match status" value="1"/>
</dbReference>
<dbReference type="Proteomes" id="UP001144256">
    <property type="component" value="Unassembled WGS sequence"/>
</dbReference>
<feature type="signal peptide" evidence="7">
    <location>
        <begin position="1"/>
        <end position="21"/>
    </location>
</feature>
<evidence type="ECO:0008006" key="10">
    <source>
        <dbReference type="Google" id="ProtNLM"/>
    </source>
</evidence>
<dbReference type="Pfam" id="PF13416">
    <property type="entry name" value="SBP_bac_8"/>
    <property type="match status" value="1"/>
</dbReference>
<evidence type="ECO:0000256" key="6">
    <source>
        <dbReference type="SAM" id="MobiDB-lite"/>
    </source>
</evidence>
<evidence type="ECO:0000256" key="3">
    <source>
        <dbReference type="ARBA" id="ARBA00023136"/>
    </source>
</evidence>
<evidence type="ECO:0000256" key="1">
    <source>
        <dbReference type="ARBA" id="ARBA00022475"/>
    </source>
</evidence>
<protein>
    <recommendedName>
        <fullName evidence="10">Carbohydrate ABC transporter substrate-binding protein</fullName>
    </recommendedName>
</protein>
<dbReference type="NCBIfam" id="TIGR03850">
    <property type="entry name" value="bind_CPR_0540"/>
    <property type="match status" value="1"/>
</dbReference>
<keyword evidence="4" id="KW-0564">Palmitate</keyword>
<evidence type="ECO:0000256" key="5">
    <source>
        <dbReference type="ARBA" id="ARBA00023288"/>
    </source>
</evidence>
<feature type="region of interest" description="Disordered" evidence="6">
    <location>
        <begin position="24"/>
        <end position="51"/>
    </location>
</feature>
<dbReference type="PANTHER" id="PTHR43649:SF33">
    <property type="entry name" value="POLYGALACTURONAN_RHAMNOGALACTURONAN-BINDING PROTEIN YTCQ"/>
    <property type="match status" value="1"/>
</dbReference>
<keyword evidence="2 7" id="KW-0732">Signal</keyword>
<sequence>MRKKVALFIALVMIMTTFVGCGSKTDKKEDNQKVEAETSKEKETSSDDEQAKVENKTLKVAVFQGGFGREYWDEVAAAFEKANEGVKVEVIADPNIGDRIRNDILGNESPDFVYLSSRDKSGATQALIKDKAIADITDVMEKVQDKLIDGTLDNFLLRPYEDKKVYLAPFNFSSLGLWYNKNYFDTNSIKAPVTWDDFFALQDKITDRSLITYAGIYPGYLEGLVFPALASGAGAETFDKFIQYDVEVLKSEELKSIIKQFENIASSKAIMNGTAGIDHTTSQADFLMGKAAMIPNGSWIANEMKDAPREEGFTWGFGAAPVLSEDDEKYLVASIDEMYIPKAAKNQELAKKFLEFLYSDEAVQLQAEKAQSVPPLKGVADIIKPYVDEATAQSYTLFDKGYKPLINNFASVNNMTLIPRDEFYNVMGQVITGSKTTEEAIEYLVPMFEEAAANIVK</sequence>
<dbReference type="InterPro" id="IPR050490">
    <property type="entry name" value="Bact_solute-bd_prot1"/>
</dbReference>
<dbReference type="Gene3D" id="3.40.190.10">
    <property type="entry name" value="Periplasmic binding protein-like II"/>
    <property type="match status" value="1"/>
</dbReference>